<dbReference type="RefSeq" id="XP_018299136.1">
    <property type="nucleotide sequence ID" value="XM_018440912.1"/>
</dbReference>
<dbReference type="InParanoid" id="A0A162Q8Y5"/>
<dbReference type="EMBL" id="KV440971">
    <property type="protein sequence ID" value="OAD81096.1"/>
    <property type="molecule type" value="Genomic_DNA"/>
</dbReference>
<dbReference type="Proteomes" id="UP000077315">
    <property type="component" value="Unassembled WGS sequence"/>
</dbReference>
<keyword evidence="3" id="KW-1185">Reference proteome</keyword>
<accession>A0A162Q8Y5</accession>
<dbReference type="VEuPathDB" id="FungiDB:PHYBLDRAFT_62154"/>
<proteinExistence type="predicted"/>
<sequence>MVPRIAKKPKHARVTFFASKVHGQTTFKCNLRRHLQKLHVSEDFTNNGPIENLNNVHDCEINQSSVPENGDSLCEDKDTDSIIGNMTDTKLDNDSSKINKSVSETDKSDNGSNIDMEENSMMSSITNLDSPVDEDVDQLNSLLESCSTWNSNTSTTHSFPDLQAMVLLALLSRLNALLNYQSRKKYKLPVLTSTSVMIDLPKNKSVLAYVNMPSDHLKLLATNPMKAKSIFAIPDCMSDQFICLQQDFWSGDVVEFAGGPANAHFLVESFHMIGISAVIRVKKLLWVDASPINIDFCFSMSSGKIDPILPVHRSLLLVPHFLKWCITQGPDNPNNENHFYKVRIAPITLFTDDTSGSRSKQYDPYKSWSMKCAALFFKERSSIENIYFLSAIPKKDDASGMSLLPVFVKALTMLENRLVMFLAEDNKHVLVVAPLFWIEADTPYHSKICGLHVPTCLYSCHKCYIMLQRTTEKLKNKIHYMGSHASRTKEYYQIAASTPDRSSIIPDAPSTGKNFKASELSFRYRATDILLHLDSFDLSTNTPIEILHNILLGVAKYLVTDLVNGVLKGHPGLLNKLMNSLKEYRKSQGLSQKFARLLGHCSLFLGRDFKILIQILPIVLATKFNCGIKSHKSYTLKPKVYLLTHLLDNFWRFETALYYETKKRLNISRDICLKFAKLAVMRHIIDDVSKYFYTSLFSNILFFYCFVPEIPHLSPCNNIFGVFALKESRDQPVHYIIEKVSSLRVEHYRVESSVHSQENNFFLTQRFSNNLTTLLNQLTMICKLDIHIHYDSNLVINLNKLGSYWFFASQVYNRWY</sequence>
<evidence type="ECO:0000256" key="1">
    <source>
        <dbReference type="SAM" id="MobiDB-lite"/>
    </source>
</evidence>
<name>A0A162Q8Y5_PHYB8</name>
<evidence type="ECO:0000313" key="2">
    <source>
        <dbReference type="EMBL" id="OAD81096.1"/>
    </source>
</evidence>
<evidence type="ECO:0008006" key="4">
    <source>
        <dbReference type="Google" id="ProtNLM"/>
    </source>
</evidence>
<feature type="region of interest" description="Disordered" evidence="1">
    <location>
        <begin position="84"/>
        <end position="115"/>
    </location>
</feature>
<dbReference type="AlphaFoldDB" id="A0A162Q8Y5"/>
<dbReference type="GeneID" id="29001818"/>
<gene>
    <name evidence="2" type="ORF">PHYBLDRAFT_62154</name>
</gene>
<organism evidence="2 3">
    <name type="scientific">Phycomyces blakesleeanus (strain ATCC 8743b / DSM 1359 / FGSC 10004 / NBRC 33097 / NRRL 1555)</name>
    <dbReference type="NCBI Taxonomy" id="763407"/>
    <lineage>
        <taxon>Eukaryota</taxon>
        <taxon>Fungi</taxon>
        <taxon>Fungi incertae sedis</taxon>
        <taxon>Mucoromycota</taxon>
        <taxon>Mucoromycotina</taxon>
        <taxon>Mucoromycetes</taxon>
        <taxon>Mucorales</taxon>
        <taxon>Phycomycetaceae</taxon>
        <taxon>Phycomyces</taxon>
    </lineage>
</organism>
<protein>
    <recommendedName>
        <fullName evidence="4">C2H2-type zinc finger transcription factor</fullName>
    </recommendedName>
</protein>
<dbReference type="STRING" id="763407.A0A162Q8Y5"/>
<feature type="compositionally biased region" description="Basic and acidic residues" evidence="1">
    <location>
        <begin position="89"/>
        <end position="109"/>
    </location>
</feature>
<dbReference type="OrthoDB" id="10034966at2759"/>
<reference evidence="3" key="1">
    <citation type="submission" date="2015-06" db="EMBL/GenBank/DDBJ databases">
        <title>Expansion of signal transduction pathways in fungi by whole-genome duplication.</title>
        <authorList>
            <consortium name="DOE Joint Genome Institute"/>
            <person name="Corrochano L.M."/>
            <person name="Kuo A."/>
            <person name="Marcet-Houben M."/>
            <person name="Polaino S."/>
            <person name="Salamov A."/>
            <person name="Villalobos J.M."/>
            <person name="Alvarez M.I."/>
            <person name="Avalos J."/>
            <person name="Benito E.P."/>
            <person name="Benoit I."/>
            <person name="Burger G."/>
            <person name="Camino L.P."/>
            <person name="Canovas D."/>
            <person name="Cerda-Olmedo E."/>
            <person name="Cheng J.-F."/>
            <person name="Dominguez A."/>
            <person name="Elias M."/>
            <person name="Eslava A.P."/>
            <person name="Glaser F."/>
            <person name="Grimwood J."/>
            <person name="Gutierrez G."/>
            <person name="Heitman J."/>
            <person name="Henrissat B."/>
            <person name="Iturriaga E.A."/>
            <person name="Lang B.F."/>
            <person name="Lavin J.L."/>
            <person name="Lee S."/>
            <person name="Li W."/>
            <person name="Lindquist E."/>
            <person name="Lopez-Garcia S."/>
            <person name="Luque E.M."/>
            <person name="Marcos A.T."/>
            <person name="Martin J."/>
            <person name="McCluskey K."/>
            <person name="Medina H.R."/>
            <person name="Miralles-Duran A."/>
            <person name="Miyazaki A."/>
            <person name="Munoz-Torres E."/>
            <person name="Oguiza J.A."/>
            <person name="Ohm R."/>
            <person name="Olmedo M."/>
            <person name="Orejas M."/>
            <person name="Ortiz-Castellanos L."/>
            <person name="Pisabarro A.G."/>
            <person name="Rodriguez-Romero J."/>
            <person name="Ruiz-Herrera J."/>
            <person name="Ruiz-Vazquez R."/>
            <person name="Sanz C."/>
            <person name="Schackwitz W."/>
            <person name="Schmutz J."/>
            <person name="Shahriari M."/>
            <person name="Shelest E."/>
            <person name="Silva-Franco F."/>
            <person name="Soanes D."/>
            <person name="Syed K."/>
            <person name="Tagua V.G."/>
            <person name="Talbot N.J."/>
            <person name="Thon M."/>
            <person name="De vries R.P."/>
            <person name="Wiebenga A."/>
            <person name="Yadav J.S."/>
            <person name="Braun E.L."/>
            <person name="Baker S."/>
            <person name="Garre V."/>
            <person name="Horwitz B."/>
            <person name="Torres-Martinez S."/>
            <person name="Idnurm A."/>
            <person name="Herrera-Estrella A."/>
            <person name="Gabaldon T."/>
            <person name="Grigoriev I.V."/>
        </authorList>
    </citation>
    <scope>NUCLEOTIDE SEQUENCE [LARGE SCALE GENOMIC DNA]</scope>
    <source>
        <strain evidence="3">NRRL 1555(-)</strain>
    </source>
</reference>
<evidence type="ECO:0000313" key="3">
    <source>
        <dbReference type="Proteomes" id="UP000077315"/>
    </source>
</evidence>